<evidence type="ECO:0000313" key="3">
    <source>
        <dbReference type="Proteomes" id="UP001309876"/>
    </source>
</evidence>
<keyword evidence="3" id="KW-1185">Reference proteome</keyword>
<dbReference type="EMBL" id="JAVRRJ010000001">
    <property type="protein sequence ID" value="KAK5091241.1"/>
    <property type="molecule type" value="Genomic_DNA"/>
</dbReference>
<reference evidence="2 3" key="1">
    <citation type="submission" date="2023-08" db="EMBL/GenBank/DDBJ databases">
        <title>Black Yeasts Isolated from many extreme environments.</title>
        <authorList>
            <person name="Coleine C."/>
            <person name="Stajich J.E."/>
            <person name="Selbmann L."/>
        </authorList>
    </citation>
    <scope>NUCLEOTIDE SEQUENCE [LARGE SCALE GENOMIC DNA]</scope>
    <source>
        <strain evidence="2 3">CCFEE 5910</strain>
    </source>
</reference>
<comment type="caution">
    <text evidence="2">The sequence shown here is derived from an EMBL/GenBank/DDBJ whole genome shotgun (WGS) entry which is preliminary data.</text>
</comment>
<evidence type="ECO:0000313" key="2">
    <source>
        <dbReference type="EMBL" id="KAK5091241.1"/>
    </source>
</evidence>
<evidence type="ECO:0000256" key="1">
    <source>
        <dbReference type="SAM" id="MobiDB-lite"/>
    </source>
</evidence>
<gene>
    <name evidence="2" type="ORF">LTR05_001422</name>
</gene>
<sequence length="75" mass="8296">MSNGQPSQGSPGGYIRGVHPNVPGFTFPPGQLVVQVPQQPQQPQINGIIHQPPPQQPNGYMYYTVFYHPGGRRSW</sequence>
<protein>
    <submittedName>
        <fullName evidence="2">Uncharacterized protein</fullName>
    </submittedName>
</protein>
<name>A0AAN7TGH5_9EURO</name>
<dbReference type="AlphaFoldDB" id="A0AAN7TGH5"/>
<feature type="region of interest" description="Disordered" evidence="1">
    <location>
        <begin position="1"/>
        <end position="21"/>
    </location>
</feature>
<organism evidence="2 3">
    <name type="scientific">Lithohypha guttulata</name>
    <dbReference type="NCBI Taxonomy" id="1690604"/>
    <lineage>
        <taxon>Eukaryota</taxon>
        <taxon>Fungi</taxon>
        <taxon>Dikarya</taxon>
        <taxon>Ascomycota</taxon>
        <taxon>Pezizomycotina</taxon>
        <taxon>Eurotiomycetes</taxon>
        <taxon>Chaetothyriomycetidae</taxon>
        <taxon>Chaetothyriales</taxon>
        <taxon>Trichomeriaceae</taxon>
        <taxon>Lithohypha</taxon>
    </lineage>
</organism>
<dbReference type="Proteomes" id="UP001309876">
    <property type="component" value="Unassembled WGS sequence"/>
</dbReference>
<proteinExistence type="predicted"/>
<accession>A0AAN7TGH5</accession>